<name>A0ABS5VFR8_9MICO</name>
<accession>A0ABS5VFR8</accession>
<organism evidence="1 2">
    <name type="scientific">Curtobacterium aurantiacum</name>
    <dbReference type="NCBI Taxonomy" id="3236919"/>
    <lineage>
        <taxon>Bacteria</taxon>
        <taxon>Bacillati</taxon>
        <taxon>Actinomycetota</taxon>
        <taxon>Actinomycetes</taxon>
        <taxon>Micrococcales</taxon>
        <taxon>Microbacteriaceae</taxon>
        <taxon>Curtobacterium</taxon>
    </lineage>
</organism>
<reference evidence="1 2" key="1">
    <citation type="submission" date="2021-05" db="EMBL/GenBank/DDBJ databases">
        <title>Whole genome sequence of Curtobacterium flaccumfaciens pv. flaccumfaciens strain CFBP 8819.</title>
        <authorList>
            <person name="Osdaghi E."/>
            <person name="Taghouti G."/>
            <person name="Portier P."/>
            <person name="Fazliarab A."/>
            <person name="Taghavi S.M."/>
            <person name="Briand M."/>
            <person name="Le-Saux M."/>
            <person name="Jacques M.-A."/>
        </authorList>
    </citation>
    <scope>NUCLEOTIDE SEQUENCE [LARGE SCALE GENOMIC DNA]</scope>
    <source>
        <strain evidence="1 2">CFBP 8819</strain>
    </source>
</reference>
<evidence type="ECO:0000313" key="1">
    <source>
        <dbReference type="EMBL" id="MBT1588318.1"/>
    </source>
</evidence>
<dbReference type="RefSeq" id="WP_214544750.1">
    <property type="nucleotide sequence ID" value="NZ_JAHEWS010000015.1"/>
</dbReference>
<dbReference type="Proteomes" id="UP001519641">
    <property type="component" value="Unassembled WGS sequence"/>
</dbReference>
<gene>
    <name evidence="1" type="ORF">KK097_10880</name>
</gene>
<sequence length="362" mass="39427">MVERLQCATEPLREHGDDWRDSVLAAVWEAHRTRRVAPDDRYVAHRAYPAPRGIFAADAVLEVQDADGPHQLRFAPLRAEQPTLPERPWVSATLGFDVDPDRYPTPYGRLRATLAGLESGHLAATVALCAHRAGIPTVLSLRTDGEAHARFRLHFRPEDTADPLLDECVDAAAAGTASDLRGWLDRRSSGRSNENLVTSGAVTEVEADVVHRALLAGLELLGEHVPNGAIRLLAHSADTGSIDAVRVADLHDPGNGRALRGRPRMTSSSGITFVVEPRLLAGLHGSQTHRTVPFLLGWIAQWGCLAAAAIGIAARPARNHDEVEWADALGVDPNQVIGYQLWLRTMQVEAQDVPWSTRGIRL</sequence>
<keyword evidence="2" id="KW-1185">Reference proteome</keyword>
<protein>
    <submittedName>
        <fullName evidence="1">Uncharacterized protein</fullName>
    </submittedName>
</protein>
<proteinExistence type="predicted"/>
<dbReference type="EMBL" id="JAHEWS010000015">
    <property type="protein sequence ID" value="MBT1588318.1"/>
    <property type="molecule type" value="Genomic_DNA"/>
</dbReference>
<evidence type="ECO:0000313" key="2">
    <source>
        <dbReference type="Proteomes" id="UP001519641"/>
    </source>
</evidence>
<comment type="caution">
    <text evidence="1">The sequence shown here is derived from an EMBL/GenBank/DDBJ whole genome shotgun (WGS) entry which is preliminary data.</text>
</comment>